<name>A0ABN9ZVD7_PIPNA</name>
<sequence>MLNISPFSSGLIIQQVFDKGSIYNPEVLDIAEETLHSGFLEGVRNVASVCLRIGYPTVASVPHLSSMGTSEFWLCLWRMITPSHLLKRSRPSWLIHLLLWLLPLGPAAAAAPAKVEAKEESEELDEDMGFGLFD</sequence>
<dbReference type="InterPro" id="IPR050323">
    <property type="entry name" value="Ribosomal_protein_uL10"/>
</dbReference>
<dbReference type="InterPro" id="IPR043141">
    <property type="entry name" value="Ribosomal_uL10-like_sf"/>
</dbReference>
<dbReference type="Pfam" id="PF00428">
    <property type="entry name" value="Ribosomal_60s"/>
    <property type="match status" value="1"/>
</dbReference>
<comment type="similarity">
    <text evidence="2">Belongs to the universal ribosomal protein uL10 family.</text>
</comment>
<dbReference type="PANTHER" id="PTHR45699">
    <property type="entry name" value="60S ACIDIC RIBOSOMAL PROTEIN P0"/>
    <property type="match status" value="1"/>
</dbReference>
<evidence type="ECO:0000256" key="7">
    <source>
        <dbReference type="SAM" id="MobiDB-lite"/>
    </source>
</evidence>
<organism evidence="8 9">
    <name type="scientific">Pipistrellus nathusii</name>
    <name type="common">Nathusius' pipistrelle</name>
    <dbReference type="NCBI Taxonomy" id="59473"/>
    <lineage>
        <taxon>Eukaryota</taxon>
        <taxon>Metazoa</taxon>
        <taxon>Chordata</taxon>
        <taxon>Craniata</taxon>
        <taxon>Vertebrata</taxon>
        <taxon>Euteleostomi</taxon>
        <taxon>Mammalia</taxon>
        <taxon>Eutheria</taxon>
        <taxon>Laurasiatheria</taxon>
        <taxon>Chiroptera</taxon>
        <taxon>Yangochiroptera</taxon>
        <taxon>Vespertilionidae</taxon>
        <taxon>Pipistrellus</taxon>
    </lineage>
</organism>
<evidence type="ECO:0000313" key="9">
    <source>
        <dbReference type="Proteomes" id="UP001314169"/>
    </source>
</evidence>
<dbReference type="Proteomes" id="UP001314169">
    <property type="component" value="Chromosome 2"/>
</dbReference>
<reference evidence="8" key="1">
    <citation type="submission" date="2023-12" db="EMBL/GenBank/DDBJ databases">
        <authorList>
            <person name="Brown T."/>
        </authorList>
    </citation>
    <scope>NUCLEOTIDE SEQUENCE</scope>
</reference>
<evidence type="ECO:0000256" key="3">
    <source>
        <dbReference type="ARBA" id="ARBA00022980"/>
    </source>
</evidence>
<evidence type="ECO:0000256" key="5">
    <source>
        <dbReference type="ARBA" id="ARBA00035202"/>
    </source>
</evidence>
<dbReference type="PANTHER" id="PTHR45699:SF3">
    <property type="entry name" value="LARGE RIBOSOMAL SUBUNIT PROTEIN UL10"/>
    <property type="match status" value="1"/>
</dbReference>
<proteinExistence type="inferred from homology"/>
<evidence type="ECO:0000256" key="1">
    <source>
        <dbReference type="ARBA" id="ARBA00002200"/>
    </source>
</evidence>
<evidence type="ECO:0000313" key="8">
    <source>
        <dbReference type="EMBL" id="CAK6440995.1"/>
    </source>
</evidence>
<evidence type="ECO:0000256" key="2">
    <source>
        <dbReference type="ARBA" id="ARBA00008889"/>
    </source>
</evidence>
<feature type="region of interest" description="Disordered" evidence="7">
    <location>
        <begin position="115"/>
        <end position="134"/>
    </location>
</feature>
<evidence type="ECO:0000256" key="6">
    <source>
        <dbReference type="ARBA" id="ARBA00035444"/>
    </source>
</evidence>
<evidence type="ECO:0000256" key="4">
    <source>
        <dbReference type="ARBA" id="ARBA00023274"/>
    </source>
</evidence>
<keyword evidence="3" id="KW-0689">Ribosomal protein</keyword>
<dbReference type="Gene3D" id="3.30.70.1730">
    <property type="match status" value="1"/>
</dbReference>
<gene>
    <name evidence="8" type="ORF">MPIPNATIZW_LOCUS9301</name>
</gene>
<feature type="compositionally biased region" description="Acidic residues" evidence="7">
    <location>
        <begin position="119"/>
        <end position="128"/>
    </location>
</feature>
<protein>
    <recommendedName>
        <fullName evidence="5">Large ribosomal subunit protein uL10</fullName>
    </recommendedName>
    <alternativeName>
        <fullName evidence="6">60S acidic ribosomal protein P0</fullName>
    </alternativeName>
</protein>
<keyword evidence="9" id="KW-1185">Reference proteome</keyword>
<keyword evidence="4" id="KW-0687">Ribonucleoprotein</keyword>
<accession>A0ABN9ZVD7</accession>
<comment type="function">
    <text evidence="1">Ribosomal protein P0 is the functional equivalent of E.coli protein L10.</text>
</comment>
<dbReference type="EMBL" id="OY882859">
    <property type="protein sequence ID" value="CAK6440995.1"/>
    <property type="molecule type" value="Genomic_DNA"/>
</dbReference>